<dbReference type="Pfam" id="PF13476">
    <property type="entry name" value="AAA_23"/>
    <property type="match status" value="1"/>
</dbReference>
<dbReference type="Gene3D" id="3.40.50.300">
    <property type="entry name" value="P-loop containing nucleotide triphosphate hydrolases"/>
    <property type="match status" value="1"/>
</dbReference>
<dbReference type="InterPro" id="IPR027417">
    <property type="entry name" value="P-loop_NTPase"/>
</dbReference>
<dbReference type="SUPFAM" id="SSF52540">
    <property type="entry name" value="P-loop containing nucleoside triphosphate hydrolases"/>
    <property type="match status" value="1"/>
</dbReference>
<accession>A0ABW2Y6G5</accession>
<protein>
    <submittedName>
        <fullName evidence="5">AAA family ATPase</fullName>
    </submittedName>
</protein>
<proteinExistence type="predicted"/>
<sequence>MHISRIHLVNFRCFEDQEFQFNRGINFLVGNNNCGKTTVLRAIEFIQLGGAKDQVINQNHQGEDVTVEIDFTGDNLGEYVVDNDDLKKYKKYLINDSTFRIRRSSEETSWEDDKGKEKKITIKNVAF</sequence>
<dbReference type="Proteomes" id="UP001597036">
    <property type="component" value="Unassembled WGS sequence"/>
</dbReference>
<reference evidence="6" key="1">
    <citation type="journal article" date="2019" name="Int. J. Syst. Evol. Microbiol.">
        <title>The Global Catalogue of Microorganisms (GCM) 10K type strain sequencing project: providing services to taxonomists for standard genome sequencing and annotation.</title>
        <authorList>
            <consortium name="The Broad Institute Genomics Platform"/>
            <consortium name="The Broad Institute Genome Sequencing Center for Infectious Disease"/>
            <person name="Wu L."/>
            <person name="Ma J."/>
        </authorList>
    </citation>
    <scope>NUCLEOTIDE SEQUENCE [LARGE SCALE GENOMIC DNA]</scope>
    <source>
        <strain evidence="6">CCM 8604</strain>
    </source>
</reference>
<dbReference type="InterPro" id="IPR038729">
    <property type="entry name" value="Rad50/SbcC_AAA"/>
</dbReference>
<evidence type="ECO:0000259" key="4">
    <source>
        <dbReference type="Pfam" id="PF13476"/>
    </source>
</evidence>
<keyword evidence="2" id="KW-0234">DNA repair</keyword>
<keyword evidence="1" id="KW-0227">DNA damage</keyword>
<comment type="caution">
    <text evidence="5">The sequence shown here is derived from an EMBL/GenBank/DDBJ whole genome shotgun (WGS) entry which is preliminary data.</text>
</comment>
<evidence type="ECO:0000256" key="2">
    <source>
        <dbReference type="ARBA" id="ARBA00023204"/>
    </source>
</evidence>
<organism evidence="5 6">
    <name type="scientific">Alloscardovia venturai</name>
    <dbReference type="NCBI Taxonomy" id="1769421"/>
    <lineage>
        <taxon>Bacteria</taxon>
        <taxon>Bacillati</taxon>
        <taxon>Actinomycetota</taxon>
        <taxon>Actinomycetes</taxon>
        <taxon>Bifidobacteriales</taxon>
        <taxon>Bifidobacteriaceae</taxon>
        <taxon>Alloscardovia</taxon>
    </lineage>
</organism>
<gene>
    <name evidence="5" type="ORF">ACFQY8_02510</name>
</gene>
<evidence type="ECO:0000313" key="6">
    <source>
        <dbReference type="Proteomes" id="UP001597036"/>
    </source>
</evidence>
<keyword evidence="3" id="KW-0742">SOS response</keyword>
<name>A0ABW2Y6G5_9BIFI</name>
<dbReference type="PANTHER" id="PTHR32182:SF0">
    <property type="entry name" value="DNA REPLICATION AND REPAIR PROTEIN RECF"/>
    <property type="match status" value="1"/>
</dbReference>
<evidence type="ECO:0000256" key="3">
    <source>
        <dbReference type="ARBA" id="ARBA00023236"/>
    </source>
</evidence>
<dbReference type="PANTHER" id="PTHR32182">
    <property type="entry name" value="DNA REPLICATION AND REPAIR PROTEIN RECF"/>
    <property type="match status" value="1"/>
</dbReference>
<evidence type="ECO:0000313" key="5">
    <source>
        <dbReference type="EMBL" id="MFD0704623.1"/>
    </source>
</evidence>
<keyword evidence="6" id="KW-1185">Reference proteome</keyword>
<evidence type="ECO:0000256" key="1">
    <source>
        <dbReference type="ARBA" id="ARBA00022763"/>
    </source>
</evidence>
<dbReference type="RefSeq" id="WP_377938268.1">
    <property type="nucleotide sequence ID" value="NZ_JBHTHQ010000012.1"/>
</dbReference>
<feature type="domain" description="Rad50/SbcC-type AAA" evidence="4">
    <location>
        <begin position="5"/>
        <end position="119"/>
    </location>
</feature>
<dbReference type="EMBL" id="JBHTHQ010000012">
    <property type="protein sequence ID" value="MFD0704623.1"/>
    <property type="molecule type" value="Genomic_DNA"/>
</dbReference>